<keyword evidence="1" id="KW-0413">Isomerase</keyword>
<reference evidence="4" key="1">
    <citation type="journal article" date="2011" name="Science">
        <title>The plant cell wall-decomposing machinery underlies the functional diversity of forest fungi.</title>
        <authorList>
            <person name="Eastwood D.C."/>
            <person name="Floudas D."/>
            <person name="Binder M."/>
            <person name="Majcherczyk A."/>
            <person name="Schneider P."/>
            <person name="Aerts A."/>
            <person name="Asiegbu F.O."/>
            <person name="Baker S.E."/>
            <person name="Barry K."/>
            <person name="Bendiksby M."/>
            <person name="Blumentritt M."/>
            <person name="Coutinho P.M."/>
            <person name="Cullen D."/>
            <person name="de Vries R.P."/>
            <person name="Gathman A."/>
            <person name="Goodell B."/>
            <person name="Henrissat B."/>
            <person name="Ihrmark K."/>
            <person name="Kauserud H."/>
            <person name="Kohler A."/>
            <person name="LaButti K."/>
            <person name="Lapidus A."/>
            <person name="Lavin J.L."/>
            <person name="Lee Y.-H."/>
            <person name="Lindquist E."/>
            <person name="Lilly W."/>
            <person name="Lucas S."/>
            <person name="Morin E."/>
            <person name="Murat C."/>
            <person name="Oguiza J.A."/>
            <person name="Park J."/>
            <person name="Pisabarro A.G."/>
            <person name="Riley R."/>
            <person name="Rosling A."/>
            <person name="Salamov A."/>
            <person name="Schmidt O."/>
            <person name="Schmutz J."/>
            <person name="Skrede I."/>
            <person name="Stenlid J."/>
            <person name="Wiebenga A."/>
            <person name="Xie X."/>
            <person name="Kuees U."/>
            <person name="Hibbett D.S."/>
            <person name="Hoffmeister D."/>
            <person name="Hoegberg N."/>
            <person name="Martin F."/>
            <person name="Grigoriev I.V."/>
            <person name="Watkinson S.C."/>
        </authorList>
    </citation>
    <scope>NUCLEOTIDE SEQUENCE [LARGE SCALE GENOMIC DNA]</scope>
    <source>
        <strain evidence="4">strain S7.3</strain>
    </source>
</reference>
<dbReference type="Gene3D" id="1.20.59.10">
    <property type="entry name" value="Chorismate mutase"/>
    <property type="match status" value="1"/>
</dbReference>
<dbReference type="OrthoDB" id="2843337at2759"/>
<evidence type="ECO:0000313" key="4">
    <source>
        <dbReference type="Proteomes" id="UP000008063"/>
    </source>
</evidence>
<evidence type="ECO:0000259" key="2">
    <source>
        <dbReference type="PROSITE" id="PS51168"/>
    </source>
</evidence>
<protein>
    <recommendedName>
        <fullName evidence="2">Chorismate mutase domain-containing protein</fullName>
    </recommendedName>
</protein>
<dbReference type="Proteomes" id="UP000008063">
    <property type="component" value="Unassembled WGS sequence"/>
</dbReference>
<dbReference type="GO" id="GO:0046417">
    <property type="term" value="P:chorismate metabolic process"/>
    <property type="evidence" value="ECO:0007669"/>
    <property type="project" value="InterPro"/>
</dbReference>
<evidence type="ECO:0000256" key="1">
    <source>
        <dbReference type="ARBA" id="ARBA00023235"/>
    </source>
</evidence>
<dbReference type="SMART" id="SM00830">
    <property type="entry name" value="CM_2"/>
    <property type="match status" value="1"/>
</dbReference>
<organism evidence="4">
    <name type="scientific">Serpula lacrymans var. lacrymans (strain S7.3)</name>
    <name type="common">Dry rot fungus</name>
    <dbReference type="NCBI Taxonomy" id="936435"/>
    <lineage>
        <taxon>Eukaryota</taxon>
        <taxon>Fungi</taxon>
        <taxon>Dikarya</taxon>
        <taxon>Basidiomycota</taxon>
        <taxon>Agaricomycotina</taxon>
        <taxon>Agaricomycetes</taxon>
        <taxon>Agaricomycetidae</taxon>
        <taxon>Boletales</taxon>
        <taxon>Coniophorineae</taxon>
        <taxon>Serpulaceae</taxon>
        <taxon>Serpula</taxon>
    </lineage>
</organism>
<dbReference type="PANTHER" id="PTHR38041:SF1">
    <property type="entry name" value="CHORISMATE MUTASE"/>
    <property type="match status" value="1"/>
</dbReference>
<dbReference type="PANTHER" id="PTHR38041">
    <property type="entry name" value="CHORISMATE MUTASE"/>
    <property type="match status" value="1"/>
</dbReference>
<sequence length="149" mass="16419">MTGTFASLKDEHCYHDPLPHIPISSANRTVPWGEPSITFSNGTTCCSSLDQVRDGINAVDSQLLQLLSDRAAYVREATRFKSTYASVNVPSRDKQVIQGAVDAASSVHLPQIVAKKVYEAIINSSIIFEYCVVRPIFSHPHTEFPNAKK</sequence>
<dbReference type="PROSITE" id="PS51168">
    <property type="entry name" value="CHORISMATE_MUT_2"/>
    <property type="match status" value="1"/>
</dbReference>
<keyword evidence="4" id="KW-1185">Reference proteome</keyword>
<dbReference type="InParanoid" id="F8PRD0"/>
<accession>F8PRD0</accession>
<dbReference type="EMBL" id="GL945478">
    <property type="protein sequence ID" value="EGO00553.1"/>
    <property type="molecule type" value="Genomic_DNA"/>
</dbReference>
<dbReference type="Pfam" id="PF01817">
    <property type="entry name" value="CM_2"/>
    <property type="match status" value="1"/>
</dbReference>
<dbReference type="InterPro" id="IPR002701">
    <property type="entry name" value="CM_II_prokaryot"/>
</dbReference>
<dbReference type="GO" id="GO:0009697">
    <property type="term" value="P:salicylic acid biosynthetic process"/>
    <property type="evidence" value="ECO:0007669"/>
    <property type="project" value="TreeGrafter"/>
</dbReference>
<dbReference type="GO" id="GO:0004106">
    <property type="term" value="F:chorismate mutase activity"/>
    <property type="evidence" value="ECO:0007669"/>
    <property type="project" value="InterPro"/>
</dbReference>
<dbReference type="InterPro" id="IPR051331">
    <property type="entry name" value="Chorismate_mutase-related"/>
</dbReference>
<feature type="domain" description="Chorismate mutase" evidence="2">
    <location>
        <begin position="43"/>
        <end position="133"/>
    </location>
</feature>
<name>F8PRD0_SERL3</name>
<dbReference type="InterPro" id="IPR036979">
    <property type="entry name" value="CM_dom_sf"/>
</dbReference>
<dbReference type="SUPFAM" id="SSF48600">
    <property type="entry name" value="Chorismate mutase II"/>
    <property type="match status" value="1"/>
</dbReference>
<gene>
    <name evidence="3" type="ORF">SERLA73DRAFT_51202</name>
</gene>
<evidence type="ECO:0000313" key="3">
    <source>
        <dbReference type="EMBL" id="EGO00553.1"/>
    </source>
</evidence>
<dbReference type="HOGENOM" id="CLU_128848_0_0_1"/>
<dbReference type="InterPro" id="IPR036263">
    <property type="entry name" value="Chorismate_II_sf"/>
</dbReference>
<dbReference type="AlphaFoldDB" id="F8PRD0"/>
<proteinExistence type="predicted"/>
<dbReference type="OMA" id="SVPFEEC"/>